<dbReference type="Pfam" id="PF01764">
    <property type="entry name" value="Lipase_3"/>
    <property type="match status" value="1"/>
</dbReference>
<protein>
    <recommendedName>
        <fullName evidence="3">triacylglycerol lipase</fullName>
        <ecNumber evidence="3">3.1.1.3</ecNumber>
    </recommendedName>
</protein>
<dbReference type="InterPro" id="IPR051359">
    <property type="entry name" value="CaCA_antiporter"/>
</dbReference>
<dbReference type="Gene3D" id="1.20.1420.30">
    <property type="entry name" value="NCX, central ion-binding region"/>
    <property type="match status" value="2"/>
</dbReference>
<dbReference type="GO" id="GO:0006874">
    <property type="term" value="P:intracellular calcium ion homeostasis"/>
    <property type="evidence" value="ECO:0007669"/>
    <property type="project" value="TreeGrafter"/>
</dbReference>
<dbReference type="EC" id="3.1.1.3" evidence="3"/>
<dbReference type="GO" id="GO:0006629">
    <property type="term" value="P:lipid metabolic process"/>
    <property type="evidence" value="ECO:0007669"/>
    <property type="project" value="InterPro"/>
</dbReference>
<keyword evidence="7 8" id="KW-0472">Membrane</keyword>
<feature type="domain" description="Sodium/calcium exchanger membrane region" evidence="9">
    <location>
        <begin position="576"/>
        <end position="765"/>
    </location>
</feature>
<keyword evidence="5 8" id="KW-0812">Transmembrane</keyword>
<dbReference type="Proteomes" id="UP001306508">
    <property type="component" value="Unassembled WGS sequence"/>
</dbReference>
<evidence type="ECO:0000256" key="3">
    <source>
        <dbReference type="ARBA" id="ARBA00013279"/>
    </source>
</evidence>
<feature type="transmembrane region" description="Helical" evidence="8">
    <location>
        <begin position="20"/>
        <end position="46"/>
    </location>
</feature>
<evidence type="ECO:0000256" key="1">
    <source>
        <dbReference type="ARBA" id="ARBA00004141"/>
    </source>
</evidence>
<organism evidence="11 12">
    <name type="scientific">Arxiozyma heterogenica</name>
    <dbReference type="NCBI Taxonomy" id="278026"/>
    <lineage>
        <taxon>Eukaryota</taxon>
        <taxon>Fungi</taxon>
        <taxon>Dikarya</taxon>
        <taxon>Ascomycota</taxon>
        <taxon>Saccharomycotina</taxon>
        <taxon>Saccharomycetes</taxon>
        <taxon>Saccharomycetales</taxon>
        <taxon>Saccharomycetaceae</taxon>
        <taxon>Arxiozyma</taxon>
    </lineage>
</organism>
<comment type="subcellular location">
    <subcellularLocation>
        <location evidence="1">Membrane</location>
        <topology evidence="1">Multi-pass membrane protein</topology>
    </subcellularLocation>
</comment>
<evidence type="ECO:0000256" key="5">
    <source>
        <dbReference type="ARBA" id="ARBA00022692"/>
    </source>
</evidence>
<feature type="transmembrane region" description="Helical" evidence="8">
    <location>
        <begin position="158"/>
        <end position="176"/>
    </location>
</feature>
<keyword evidence="6 8" id="KW-1133">Transmembrane helix</keyword>
<comment type="caution">
    <text evidence="11">The sequence shown here is derived from an EMBL/GenBank/DDBJ whole genome shotgun (WGS) entry which is preliminary data.</text>
</comment>
<name>A0AAN7WNP7_9SACH</name>
<comment type="similarity">
    <text evidence="2">Belongs to the Ca(2+):cation antiporter (CaCA) (TC 2.A.19) family.</text>
</comment>
<feature type="transmembrane region" description="Helical" evidence="8">
    <location>
        <begin position="652"/>
        <end position="683"/>
    </location>
</feature>
<dbReference type="GO" id="GO:0008324">
    <property type="term" value="F:monoatomic cation transmembrane transporter activity"/>
    <property type="evidence" value="ECO:0007669"/>
    <property type="project" value="TreeGrafter"/>
</dbReference>
<reference evidence="12" key="1">
    <citation type="submission" date="2023-07" db="EMBL/GenBank/DDBJ databases">
        <title>A draft genome of Kazachstania heterogenica Y-27499.</title>
        <authorList>
            <person name="Donic C."/>
            <person name="Kralova J.S."/>
            <person name="Fidel L."/>
            <person name="Ben-Dor S."/>
            <person name="Jung S."/>
        </authorList>
    </citation>
    <scope>NUCLEOTIDE SEQUENCE [LARGE SCALE GENOMIC DNA]</scope>
    <source>
        <strain evidence="12">Y27499</strain>
    </source>
</reference>
<evidence type="ECO:0000313" key="12">
    <source>
        <dbReference type="Proteomes" id="UP001306508"/>
    </source>
</evidence>
<dbReference type="InterPro" id="IPR004837">
    <property type="entry name" value="NaCa_Exmemb"/>
</dbReference>
<evidence type="ECO:0000256" key="4">
    <source>
        <dbReference type="ARBA" id="ARBA00022448"/>
    </source>
</evidence>
<feature type="transmembrane region" description="Helical" evidence="8">
    <location>
        <begin position="711"/>
        <end position="734"/>
    </location>
</feature>
<feature type="transmembrane region" description="Helical" evidence="8">
    <location>
        <begin position="512"/>
        <end position="532"/>
    </location>
</feature>
<dbReference type="InterPro" id="IPR044880">
    <property type="entry name" value="NCX_ion-bd_dom_sf"/>
</dbReference>
<dbReference type="EMBL" id="JAWIZZ010000035">
    <property type="protein sequence ID" value="KAK5781465.1"/>
    <property type="molecule type" value="Genomic_DNA"/>
</dbReference>
<dbReference type="Gene3D" id="3.40.50.1820">
    <property type="entry name" value="alpha/beta hydrolase"/>
    <property type="match status" value="1"/>
</dbReference>
<gene>
    <name evidence="11" type="ORF">RI543_001012</name>
</gene>
<keyword evidence="4" id="KW-0813">Transport</keyword>
<dbReference type="CDD" id="cd00519">
    <property type="entry name" value="Lipase_3"/>
    <property type="match status" value="1"/>
</dbReference>
<feature type="domain" description="Fungal lipase-type" evidence="10">
    <location>
        <begin position="871"/>
        <end position="1036"/>
    </location>
</feature>
<accession>A0AAN7WNP7</accession>
<evidence type="ECO:0000256" key="8">
    <source>
        <dbReference type="SAM" id="Phobius"/>
    </source>
</evidence>
<feature type="transmembrane region" description="Helical" evidence="8">
    <location>
        <begin position="573"/>
        <end position="595"/>
    </location>
</feature>
<dbReference type="SUPFAM" id="SSF53474">
    <property type="entry name" value="alpha/beta-Hydrolases"/>
    <property type="match status" value="1"/>
</dbReference>
<feature type="transmembrane region" description="Helical" evidence="8">
    <location>
        <begin position="182"/>
        <end position="199"/>
    </location>
</feature>
<evidence type="ECO:0000259" key="9">
    <source>
        <dbReference type="Pfam" id="PF01699"/>
    </source>
</evidence>
<dbReference type="PANTHER" id="PTHR12266:SF0">
    <property type="entry name" value="MITOCHONDRIAL SODIUM_CALCIUM EXCHANGER PROTEIN"/>
    <property type="match status" value="1"/>
</dbReference>
<dbReference type="GO" id="GO:0004806">
    <property type="term" value="F:triacylglycerol lipase activity"/>
    <property type="evidence" value="ECO:0007669"/>
    <property type="project" value="UniProtKB-EC"/>
</dbReference>
<proteinExistence type="inferred from homology"/>
<evidence type="ECO:0000256" key="2">
    <source>
        <dbReference type="ARBA" id="ARBA00008170"/>
    </source>
</evidence>
<dbReference type="GO" id="GO:0016020">
    <property type="term" value="C:membrane"/>
    <property type="evidence" value="ECO:0007669"/>
    <property type="project" value="UniProtKB-SubCell"/>
</dbReference>
<feature type="domain" description="Sodium/calcium exchanger membrane region" evidence="9">
    <location>
        <begin position="29"/>
        <end position="198"/>
    </location>
</feature>
<dbReference type="InterPro" id="IPR029058">
    <property type="entry name" value="AB_hydrolase_fold"/>
</dbReference>
<feature type="transmembrane region" description="Helical" evidence="8">
    <location>
        <begin position="746"/>
        <end position="764"/>
    </location>
</feature>
<evidence type="ECO:0000256" key="6">
    <source>
        <dbReference type="ARBA" id="ARBA00022989"/>
    </source>
</evidence>
<evidence type="ECO:0000256" key="7">
    <source>
        <dbReference type="ARBA" id="ARBA00023136"/>
    </source>
</evidence>
<dbReference type="AlphaFoldDB" id="A0AAN7WNP7"/>
<sequence>MEWVLKLTHPVLLYANPSWSVQFIVFSLIHIILSFVLLGICASDYLCPNVTNIVELKQKSSSKHSAISASPSIIKVSSNASSGIIMAVLLSWCNSSPDLFSNFLSWTSATKDNLTVISLSIGEVLGACGIILCIVQGTIIIIMSSIDLQMIPVQKYSIFKDLIMVLIAMLLMTYIILQNKITIMNCLLMLFIYSFYIYSKFSHHFSKPKHIDSDTISDSNIVGNSFDGNDISNFSNVNSNNNADHIGFNENATDNEFYLQARTPDLENISSYFEGEYDNVDFTTGIKKNLISAMDFNNLLNILENSPLSSTNVANSEHEMINFNSSSSIILDTNNNHLLPHDRQRALSEPIYYHVNTLNIDSNNVSNHNSQRTGLNSAPMTLKSYHDVADLVETEAHQLNELPYVESVSLHNYLKRNRKYRNLLCQILTPHLLNFKQKSKIDATLSLLTTPFVLLLQLSCPRLIDILEFDESTTYYSLPVIKSITLWAQSLISPVMTMTLIACLCSWSKIHVILWIATILIILGLIALLAHFQRQLYLHNQFSLLTTSTSVEDIETKNKERRNLEKLQTVLNIIFLLIGIVNSILFISLIANTLIELMELYQKLTGISKAILGLTIFAWGNSLSDLLTNIAMCRLYLKVPNKDHIEMIATKFFVISFQSCLGGVMLNSMIGIGLSGLITMFWLQSGNTNWWFLRYIEFQESLNDSSANTGINYQFVVCCITILIQNLLLLNLIGGVKLWDRLSKRELRLVGIFMCGLWGIATFINSKNVVDFSQTLKQFNEKYDVKFSDSVYQQLTYFVRSSALSSCITHYGLNPGFTLKDGGCPAHIEFCHNYTLNPSIGNSTISAVFEASQGELGTGYVMVDYSNKTIIVVFRSSTTSEDWFSDFTIQPTKYSPISQTEYWKLVKNKKLSPCQNCQLHKGVSKFTKSLGRDFLVKIEHILKRYPTFKIVITGHSLGAALVSIVGIELRLRGYHPLVLTYASPKIFNSNLKNWVNELFDAKMIHKNILNAAQVELKRGYFRIVHKNDYIPLVPPFYKAAGLEIFIKKISLPHELEDLQYNGMISDTFPLMEYTDNISGLVDQLLHTYEHTSYFIYLKGCKYF</sequence>
<dbReference type="InterPro" id="IPR002921">
    <property type="entry name" value="Fungal_lipase-type"/>
</dbReference>
<keyword evidence="12" id="KW-1185">Reference proteome</keyword>
<dbReference type="PANTHER" id="PTHR12266">
    <property type="entry name" value="NA+/CA2+ K+ INDEPENDENT EXCHANGER"/>
    <property type="match status" value="1"/>
</dbReference>
<evidence type="ECO:0000259" key="10">
    <source>
        <dbReference type="Pfam" id="PF01764"/>
    </source>
</evidence>
<evidence type="ECO:0000313" key="11">
    <source>
        <dbReference type="EMBL" id="KAK5781465.1"/>
    </source>
</evidence>
<feature type="transmembrane region" description="Helical" evidence="8">
    <location>
        <begin position="124"/>
        <end position="146"/>
    </location>
</feature>
<dbReference type="Pfam" id="PF01699">
    <property type="entry name" value="Na_Ca_ex"/>
    <property type="match status" value="2"/>
</dbReference>